<dbReference type="PANTHER" id="PTHR11596">
    <property type="entry name" value="ALKALINE PHOSPHATASE"/>
    <property type="match status" value="1"/>
</dbReference>
<keyword evidence="1" id="KW-0597">Phosphoprotein</keyword>
<evidence type="ECO:0000313" key="7">
    <source>
        <dbReference type="Proteomes" id="UP000004778"/>
    </source>
</evidence>
<dbReference type="InterPro" id="IPR001952">
    <property type="entry name" value="Alkaline_phosphatase"/>
</dbReference>
<protein>
    <submittedName>
        <fullName evidence="6">Alkaline phosphatase family protein</fullName>
    </submittedName>
</protein>
<feature type="binding site" evidence="2">
    <location>
        <position position="199"/>
    </location>
    <ligand>
        <name>Zn(2+)</name>
        <dbReference type="ChEBI" id="CHEBI:29105"/>
        <label>2</label>
    </ligand>
</feature>
<feature type="binding site" evidence="2">
    <location>
        <position position="106"/>
    </location>
    <ligand>
        <name>Zn(2+)</name>
        <dbReference type="ChEBI" id="CHEBI:29105"/>
        <label>2</label>
    </ligand>
</feature>
<accession>C0W782</accession>
<feature type="binding site" evidence="2">
    <location>
        <position position="110"/>
    </location>
    <ligand>
        <name>Zn(2+)</name>
        <dbReference type="ChEBI" id="CHEBI:29105"/>
        <label>2</label>
    </ligand>
</feature>
<feature type="binding site" evidence="2">
    <location>
        <position position="150"/>
    </location>
    <ligand>
        <name>Zn(2+)</name>
        <dbReference type="ChEBI" id="CHEBI:29105"/>
        <label>2</label>
    </ligand>
</feature>
<evidence type="ECO:0000256" key="1">
    <source>
        <dbReference type="ARBA" id="ARBA00022553"/>
    </source>
</evidence>
<comment type="cofactor">
    <cofactor evidence="2">
        <name>Mg(2+)</name>
        <dbReference type="ChEBI" id="CHEBI:18420"/>
    </cofactor>
    <text evidence="2">Binds 1 Mg(2+) ion.</text>
</comment>
<keyword evidence="3" id="KW-1015">Disulfide bond</keyword>
<keyword evidence="5" id="KW-0472">Membrane</keyword>
<feature type="binding site" evidence="2">
    <location>
        <position position="101"/>
    </location>
    <ligand>
        <name>Mg(2+)</name>
        <dbReference type="ChEBI" id="CHEBI:18420"/>
    </ligand>
</feature>
<sequence>MLDNVKAQGYQVVTNTSELAALTTADQDSPVLGLFSSGNMPRQFQATIPTEDGAQRDATRCELNPERTDSLPDLAQMTTKAIELLDRSAKGDDTGFFLQVEGASIDKADHSADACGQIGELDDLDQAIQAVRAWVASSGEPTLIVATADHAHTSQITSDGQPTAGRTTRLLTADGAPMVISYATAASNSHDDALGGQNHTGAQLRIAAEGPGAENVVGQLDQTDLHYLIAGSLGLDTSATLSAGSFALADKPELPEQLSAQPSTPEATTSPSAGQAAGPGKGDGSVQAGKAAKPAKGSLARTGAAVLAPALIATAAVGGGLALRRRRFC</sequence>
<comment type="cofactor">
    <cofactor evidence="2">
        <name>Zn(2+)</name>
        <dbReference type="ChEBI" id="CHEBI:29105"/>
    </cofactor>
    <text evidence="2">Binds 2 Zn(2+) ions.</text>
</comment>
<dbReference type="GO" id="GO:0046872">
    <property type="term" value="F:metal ion binding"/>
    <property type="evidence" value="ECO:0007669"/>
    <property type="project" value="UniProtKB-KW"/>
</dbReference>
<evidence type="ECO:0000313" key="6">
    <source>
        <dbReference type="EMBL" id="EEH65416.1"/>
    </source>
</evidence>
<reference evidence="6 7" key="1">
    <citation type="submission" date="2009-01" db="EMBL/GenBank/DDBJ databases">
        <authorList>
            <person name="Qin X."/>
            <person name="Bachman B."/>
            <person name="Battles P."/>
            <person name="Bell A."/>
            <person name="Bess C."/>
            <person name="Bickham C."/>
            <person name="Chaboub L."/>
            <person name="Chen D."/>
            <person name="Coyle M."/>
            <person name="Deiros D.R."/>
            <person name="Dinh H."/>
            <person name="Forbes L."/>
            <person name="Fowler G."/>
            <person name="Francisco L."/>
            <person name="Fu Q."/>
            <person name="Gubbala S."/>
            <person name="Hale W."/>
            <person name="Han Y."/>
            <person name="Hemphill L."/>
            <person name="Highlander S.K."/>
            <person name="Hirani K."/>
            <person name="Hogues M."/>
            <person name="Jackson L."/>
            <person name="Jakkamsetti A."/>
            <person name="Javaid M."/>
            <person name="Jiang H."/>
            <person name="Korchina V."/>
            <person name="Kovar C."/>
            <person name="Lara F."/>
            <person name="Lee S."/>
            <person name="Mata R."/>
            <person name="Mathew T."/>
            <person name="Moen C."/>
            <person name="Morales K."/>
            <person name="Munidasa M."/>
            <person name="Nazareth L."/>
            <person name="Ngo R."/>
            <person name="Nguyen L."/>
            <person name="Okwuonu G."/>
            <person name="Ongeri F."/>
            <person name="Patil S."/>
            <person name="Petrosino J."/>
            <person name="Pham C."/>
            <person name="Pham P."/>
            <person name="Pu L.-L."/>
            <person name="Puazo M."/>
            <person name="Raj R."/>
            <person name="Reid J."/>
            <person name="Rouhana J."/>
            <person name="Saada N."/>
            <person name="Shang Y."/>
            <person name="Simmons D."/>
            <person name="Thornton R."/>
            <person name="Warren J."/>
            <person name="Weissenberger G."/>
            <person name="Zhang J."/>
            <person name="Zhang L."/>
            <person name="Zhou C."/>
            <person name="Zhu D."/>
            <person name="Muzny D."/>
            <person name="Worley K."/>
            <person name="Gibbs R."/>
        </authorList>
    </citation>
    <scope>NUCLEOTIDE SEQUENCE [LARGE SCALE GENOMIC DNA]</scope>
    <source>
        <strain evidence="6 7">DSM 15434</strain>
    </source>
</reference>
<dbReference type="GO" id="GO:0004035">
    <property type="term" value="F:alkaline phosphatase activity"/>
    <property type="evidence" value="ECO:0007669"/>
    <property type="project" value="TreeGrafter"/>
</dbReference>
<dbReference type="Gene3D" id="3.40.720.10">
    <property type="entry name" value="Alkaline Phosphatase, subunit A"/>
    <property type="match status" value="1"/>
</dbReference>
<keyword evidence="2" id="KW-0862">Zinc</keyword>
<feature type="binding site" evidence="2">
    <location>
        <position position="149"/>
    </location>
    <ligand>
        <name>Zn(2+)</name>
        <dbReference type="ChEBI" id="CHEBI:29105"/>
        <label>2</label>
    </ligand>
</feature>
<keyword evidence="2" id="KW-0460">Magnesium</keyword>
<feature type="disulfide bond" evidence="3">
    <location>
        <begin position="61"/>
        <end position="115"/>
    </location>
</feature>
<dbReference type="eggNOG" id="COG1785">
    <property type="taxonomic scope" value="Bacteria"/>
</dbReference>
<proteinExistence type="predicted"/>
<evidence type="ECO:0000256" key="5">
    <source>
        <dbReference type="SAM" id="Phobius"/>
    </source>
</evidence>
<dbReference type="SUPFAM" id="SSF53649">
    <property type="entry name" value="Alkaline phosphatase-like"/>
    <property type="match status" value="1"/>
</dbReference>
<comment type="caution">
    <text evidence="6">The sequence shown here is derived from an EMBL/GenBank/DDBJ whole genome shotgun (WGS) entry which is preliminary data.</text>
</comment>
<gene>
    <name evidence="6" type="ORF">HMPREF0058_1726</name>
</gene>
<dbReference type="Pfam" id="PF00245">
    <property type="entry name" value="Alk_phosphatase"/>
    <property type="match status" value="1"/>
</dbReference>
<feature type="transmembrane region" description="Helical" evidence="5">
    <location>
        <begin position="303"/>
        <end position="323"/>
    </location>
</feature>
<keyword evidence="5" id="KW-1133">Transmembrane helix</keyword>
<dbReference type="InterPro" id="IPR017850">
    <property type="entry name" value="Alkaline_phosphatase_core_sf"/>
</dbReference>
<keyword evidence="7" id="KW-1185">Reference proteome</keyword>
<feature type="region of interest" description="Disordered" evidence="4">
    <location>
        <begin position="256"/>
        <end position="290"/>
    </location>
</feature>
<keyword evidence="2" id="KW-0479">Metal-binding</keyword>
<name>C0W782_9ACTO</name>
<dbReference type="Proteomes" id="UP000004778">
    <property type="component" value="Unassembled WGS sequence"/>
</dbReference>
<evidence type="ECO:0000256" key="2">
    <source>
        <dbReference type="PIRSR" id="PIRSR601952-2"/>
    </source>
</evidence>
<dbReference type="STRING" id="103621.GCA_001067145_00886"/>
<dbReference type="AlphaFoldDB" id="C0W782"/>
<evidence type="ECO:0000256" key="3">
    <source>
        <dbReference type="PIRSR" id="PIRSR601952-3"/>
    </source>
</evidence>
<dbReference type="HOGENOM" id="CLU_843679_0_0_11"/>
<organism evidence="6 7">
    <name type="scientific">Actinomyces urogenitalis DSM 15434</name>
    <dbReference type="NCBI Taxonomy" id="525246"/>
    <lineage>
        <taxon>Bacteria</taxon>
        <taxon>Bacillati</taxon>
        <taxon>Actinomycetota</taxon>
        <taxon>Actinomycetes</taxon>
        <taxon>Actinomycetales</taxon>
        <taxon>Actinomycetaceae</taxon>
        <taxon>Actinomyces</taxon>
    </lineage>
</organism>
<dbReference type="EMBL" id="ACFH01000116">
    <property type="protein sequence ID" value="EEH65416.1"/>
    <property type="molecule type" value="Genomic_DNA"/>
</dbReference>
<evidence type="ECO:0000256" key="4">
    <source>
        <dbReference type="SAM" id="MobiDB-lite"/>
    </source>
</evidence>
<feature type="compositionally biased region" description="Polar residues" evidence="4">
    <location>
        <begin position="258"/>
        <end position="273"/>
    </location>
</feature>
<dbReference type="PANTHER" id="PTHR11596:SF5">
    <property type="entry name" value="ALKALINE PHOSPHATASE"/>
    <property type="match status" value="1"/>
</dbReference>
<dbReference type="SMART" id="SM00098">
    <property type="entry name" value="alkPPc"/>
    <property type="match status" value="1"/>
</dbReference>
<keyword evidence="5" id="KW-0812">Transmembrane</keyword>